<dbReference type="EMBL" id="CAKKNE010000005">
    <property type="protein sequence ID" value="CAH0377022.1"/>
    <property type="molecule type" value="Genomic_DNA"/>
</dbReference>
<dbReference type="AlphaFoldDB" id="A0A8J2X1E3"/>
<name>A0A8J2X1E3_9STRA</name>
<dbReference type="PANTHER" id="PTHR48125:SF10">
    <property type="entry name" value="OS12G0136300 PROTEIN"/>
    <property type="match status" value="1"/>
</dbReference>
<accession>A0A8J2X1E3</accession>
<feature type="compositionally biased region" description="Basic residues" evidence="1">
    <location>
        <begin position="326"/>
        <end position="335"/>
    </location>
</feature>
<evidence type="ECO:0008006" key="4">
    <source>
        <dbReference type="Google" id="ProtNLM"/>
    </source>
</evidence>
<evidence type="ECO:0000313" key="2">
    <source>
        <dbReference type="EMBL" id="CAH0377022.1"/>
    </source>
</evidence>
<sequence length="732" mass="78870">MEQNWGAPQQQGVQWPALGPYAAYGAYPPMAPRAYPMLMAPPAQQGMLAAAPAQQLAPPPPAAPRAAPKDISTWLDEVKPGYGEKYASIFEDLGVDDEEDVKNLRDDLARDLRAALENAGAKRGHLNNIESAVISKRANAAPRHLALLPPPPPLAAPPRALPALLPPPAGALPALLPPPPAAGPRPSALLTAWLDEVQCQGPVRERVLAIANDVPELFATSVEDLERECSASTLKPLSWSRFRKAFVKEKAARAAAANAAPALPANNAAPVTPVAPATPVAAAVAAPADEEELPDAPPPQASDDDNAAPPPPPAASDDDDEDAPRRSPRRSRSPRPRQPAAPAPRRSRSPRARQSPAAPAPRRSRSPRARQPAAQPAAPAAPTWQGDFRELLAAIRGKSLMELRGPLTRYGFKCGPTYPGKTYYDVSVPIIFPCYYDLVGKNYSQHQDFVRSTVQLTKYLEGALALARSGGTIRLESARRAELETLSSESKQRSLAKLMVRRFQRELAVSESFCVHAIDATPRAGKLRISIQEKVAAALSDSPRLTPSPDKAVEAAKEHGWKAADLVEVFLWGQDDSSDDDDDVDPDGPRILGLLRRGDLCTLKADDKVIVKVVSVGRRKVDVTFVNWHEGMTKSVKPSELVPMNLDEGRQLRRRVGRLAVGARLVRVSCMDGFHDGVVRSVEQFGYEVCFADGDEGFVSLKQAHEAAARALEKKRSAEGSSSSKPAAKKRR</sequence>
<dbReference type="Proteomes" id="UP000789595">
    <property type="component" value="Unassembled WGS sequence"/>
</dbReference>
<organism evidence="2 3">
    <name type="scientific">Pelagomonas calceolata</name>
    <dbReference type="NCBI Taxonomy" id="35677"/>
    <lineage>
        <taxon>Eukaryota</taxon>
        <taxon>Sar</taxon>
        <taxon>Stramenopiles</taxon>
        <taxon>Ochrophyta</taxon>
        <taxon>Pelagophyceae</taxon>
        <taxon>Pelagomonadales</taxon>
        <taxon>Pelagomonadaceae</taxon>
        <taxon>Pelagomonas</taxon>
    </lineage>
</organism>
<proteinExistence type="predicted"/>
<evidence type="ECO:0000313" key="3">
    <source>
        <dbReference type="Proteomes" id="UP000789595"/>
    </source>
</evidence>
<feature type="region of interest" description="Disordered" evidence="1">
    <location>
        <begin position="46"/>
        <end position="67"/>
    </location>
</feature>
<evidence type="ECO:0000256" key="1">
    <source>
        <dbReference type="SAM" id="MobiDB-lite"/>
    </source>
</evidence>
<reference evidence="2" key="1">
    <citation type="submission" date="2021-11" db="EMBL/GenBank/DDBJ databases">
        <authorList>
            <consortium name="Genoscope - CEA"/>
            <person name="William W."/>
        </authorList>
    </citation>
    <scope>NUCLEOTIDE SEQUENCE</scope>
</reference>
<keyword evidence="3" id="KW-1185">Reference proteome</keyword>
<feature type="compositionally biased region" description="Low complexity" evidence="1">
    <location>
        <begin position="352"/>
        <end position="361"/>
    </location>
</feature>
<feature type="compositionally biased region" description="Low complexity" evidence="1">
    <location>
        <begin position="369"/>
        <end position="382"/>
    </location>
</feature>
<gene>
    <name evidence="2" type="ORF">PECAL_5P16050</name>
</gene>
<dbReference type="PANTHER" id="PTHR48125">
    <property type="entry name" value="LP07818P1"/>
    <property type="match status" value="1"/>
</dbReference>
<comment type="caution">
    <text evidence="2">The sequence shown here is derived from an EMBL/GenBank/DDBJ whole genome shotgun (WGS) entry which is preliminary data.</text>
</comment>
<feature type="region of interest" description="Disordered" evidence="1">
    <location>
        <begin position="282"/>
        <end position="383"/>
    </location>
</feature>
<feature type="region of interest" description="Disordered" evidence="1">
    <location>
        <begin position="710"/>
        <end position="732"/>
    </location>
</feature>
<protein>
    <recommendedName>
        <fullName evidence="4">SAM domain-containing protein</fullName>
    </recommendedName>
</protein>
<feature type="compositionally biased region" description="Low complexity" evidence="1">
    <location>
        <begin position="46"/>
        <end position="56"/>
    </location>
</feature>